<sequence>MNVFIWNYLFHVFINQVFIFTGVFNFHPSTSFVFPFMIRIYWCFILILEDIFIVRFVGFFIKLETPDKPFHLGKDNFVFL</sequence>
<keyword evidence="1" id="KW-0812">Transmembrane</keyword>
<dbReference type="EMBL" id="GGEC01015185">
    <property type="protein sequence ID" value="MBW95668.1"/>
    <property type="molecule type" value="Transcribed_RNA"/>
</dbReference>
<feature type="transmembrane region" description="Helical" evidence="1">
    <location>
        <begin position="38"/>
        <end position="61"/>
    </location>
</feature>
<organism evidence="2">
    <name type="scientific">Rhizophora mucronata</name>
    <name type="common">Asiatic mangrove</name>
    <dbReference type="NCBI Taxonomy" id="61149"/>
    <lineage>
        <taxon>Eukaryota</taxon>
        <taxon>Viridiplantae</taxon>
        <taxon>Streptophyta</taxon>
        <taxon>Embryophyta</taxon>
        <taxon>Tracheophyta</taxon>
        <taxon>Spermatophyta</taxon>
        <taxon>Magnoliopsida</taxon>
        <taxon>eudicotyledons</taxon>
        <taxon>Gunneridae</taxon>
        <taxon>Pentapetalae</taxon>
        <taxon>rosids</taxon>
        <taxon>fabids</taxon>
        <taxon>Malpighiales</taxon>
        <taxon>Rhizophoraceae</taxon>
        <taxon>Rhizophora</taxon>
    </lineage>
</organism>
<protein>
    <submittedName>
        <fullName evidence="2">Uncharacterized protein MANES_16G074400</fullName>
    </submittedName>
</protein>
<keyword evidence="1" id="KW-1133">Transmembrane helix</keyword>
<evidence type="ECO:0000313" key="2">
    <source>
        <dbReference type="EMBL" id="MBW95668.1"/>
    </source>
</evidence>
<accession>A0A2P2JQC1</accession>
<dbReference type="AlphaFoldDB" id="A0A2P2JQC1"/>
<feature type="transmembrane region" description="Helical" evidence="1">
    <location>
        <begin position="6"/>
        <end position="26"/>
    </location>
</feature>
<keyword evidence="1" id="KW-0472">Membrane</keyword>
<proteinExistence type="predicted"/>
<name>A0A2P2JQC1_RHIMU</name>
<evidence type="ECO:0000256" key="1">
    <source>
        <dbReference type="SAM" id="Phobius"/>
    </source>
</evidence>
<reference evidence="2" key="1">
    <citation type="submission" date="2018-02" db="EMBL/GenBank/DDBJ databases">
        <title>Rhizophora mucronata_Transcriptome.</title>
        <authorList>
            <person name="Meera S.P."/>
            <person name="Sreeshan A."/>
            <person name="Augustine A."/>
        </authorList>
    </citation>
    <scope>NUCLEOTIDE SEQUENCE</scope>
    <source>
        <tissue evidence="2">Leaf</tissue>
    </source>
</reference>